<feature type="repeat" description="ANK" evidence="3">
    <location>
        <begin position="33"/>
        <end position="65"/>
    </location>
</feature>
<feature type="repeat" description="ANK" evidence="3">
    <location>
        <begin position="298"/>
        <end position="330"/>
    </location>
</feature>
<dbReference type="Gene3D" id="3.30.460.90">
    <property type="match status" value="1"/>
</dbReference>
<feature type="repeat" description="ANK" evidence="3">
    <location>
        <begin position="99"/>
        <end position="131"/>
    </location>
</feature>
<protein>
    <submittedName>
        <fullName evidence="5">Uncharacterized protein LOC106815824</fullName>
    </submittedName>
</protein>
<dbReference type="PROSITE" id="PS50088">
    <property type="entry name" value="ANK_REPEAT"/>
    <property type="match status" value="8"/>
</dbReference>
<evidence type="ECO:0000256" key="3">
    <source>
        <dbReference type="PROSITE-ProRule" id="PRU00023"/>
    </source>
</evidence>
<proteinExistence type="predicted"/>
<evidence type="ECO:0000256" key="1">
    <source>
        <dbReference type="ARBA" id="ARBA00022737"/>
    </source>
</evidence>
<dbReference type="InterPro" id="IPR036770">
    <property type="entry name" value="Ankyrin_rpt-contain_sf"/>
</dbReference>
<sequence length="849" mass="94155">MRESRSSDSAILNGSSLEGAGNNDLFVEPTDEDGWKVLLHAARNGHTKIVSTQLHHGVDMEHADENGCTPLLYAAQYGHTDTVAMLLDKGANVEHADTHGKTSLLHSAYNGHAETVSALLANRANIEHADNFGWTALLYAARTGHTNTVGVLLSNGVNTEHRDSDRRTALLRAAVGGHTDTVTFLLDRNAHLEHASKRGWTALLYAARHGHTGTVSELLRRGAFIEHTSQAGNWTALMLAARNGHIDTLLLLLSRHAFTERANNDGWTALLCAARHGHTEAVGALLSRRARIEHVDENGWTALLHAANDGHTDTVVRLLAAGARLECRSKDGWAPLTWSAYRGRSDTVVALLAEGAAPDDVTRAYNAAVDRANAVTINDGQRRAAGAILAHQHFRKLPGHCYCDIERVAPPCDIGGITSLSGVWETPGLGKLENREECDQLRSAVLDLMDRVCREMSEVDRDFVCTPVLVGSTANRTKAGLPNEFDFLFEMENFKDSVTIEKTSTAGVVNVRDNRTNRQVSVNLKEQFVKTLCVAVGNVMKEGEHAFKILKKSKILEWNKVCTQFNLKYVRGDYFTFLTLTVDITPGVRISGKPANATERFPHNFHYYVVPKPVAGSNNNCWSVCTSGAENKAIMSFPKVYQQSLITAKALIDSRIHDYDGTCRSMSKLFQNGAVSDLRVRNMDIIRLFETTRCRPSVTIDSYHLKLALIHVKSNATQESPQCLTIVREMFEYIKTCSNEERMPHPYIDNFNVLAENCKKKIEYVPVNYLRKRHIDALLERLKDDYEGRLVSNTGLIKIGAAELWTVIEESSRSTKPTTEPTEPTELADIERWFINAWNLLTDTCDAST</sequence>
<dbReference type="Gene3D" id="1.25.40.20">
    <property type="entry name" value="Ankyrin repeat-containing domain"/>
    <property type="match status" value="4"/>
</dbReference>
<keyword evidence="2 3" id="KW-0040">ANK repeat</keyword>
<dbReference type="Gene3D" id="1.10.1410.40">
    <property type="match status" value="1"/>
</dbReference>
<dbReference type="RefSeq" id="XP_014675828.1">
    <property type="nucleotide sequence ID" value="XM_014820342.1"/>
</dbReference>
<accession>A0ABM1EUF7</accession>
<dbReference type="PROSITE" id="PS50297">
    <property type="entry name" value="ANK_REP_REGION"/>
    <property type="match status" value="4"/>
</dbReference>
<dbReference type="PANTHER" id="PTHR24198">
    <property type="entry name" value="ANKYRIN REPEAT AND PROTEIN KINASE DOMAIN-CONTAINING PROTEIN"/>
    <property type="match status" value="1"/>
</dbReference>
<feature type="repeat" description="ANK" evidence="3">
    <location>
        <begin position="66"/>
        <end position="98"/>
    </location>
</feature>
<feature type="repeat" description="ANK" evidence="3">
    <location>
        <begin position="132"/>
        <end position="164"/>
    </location>
</feature>
<gene>
    <name evidence="5" type="primary">LOC106815824</name>
</gene>
<dbReference type="Proteomes" id="UP000695022">
    <property type="component" value="Unplaced"/>
</dbReference>
<dbReference type="SUPFAM" id="SSF48403">
    <property type="entry name" value="Ankyrin repeat"/>
    <property type="match status" value="1"/>
</dbReference>
<evidence type="ECO:0000313" key="5">
    <source>
        <dbReference type="RefSeq" id="XP_014675828.1"/>
    </source>
</evidence>
<feature type="repeat" description="ANK" evidence="3">
    <location>
        <begin position="265"/>
        <end position="297"/>
    </location>
</feature>
<keyword evidence="4" id="KW-1185">Reference proteome</keyword>
<name>A0ABM1EUF7_PRICU</name>
<dbReference type="GeneID" id="106815824"/>
<organism evidence="4 5">
    <name type="scientific">Priapulus caudatus</name>
    <name type="common">Priapulid worm</name>
    <dbReference type="NCBI Taxonomy" id="37621"/>
    <lineage>
        <taxon>Eukaryota</taxon>
        <taxon>Metazoa</taxon>
        <taxon>Ecdysozoa</taxon>
        <taxon>Scalidophora</taxon>
        <taxon>Priapulida</taxon>
        <taxon>Priapulimorpha</taxon>
        <taxon>Priapulimorphida</taxon>
        <taxon>Priapulidae</taxon>
        <taxon>Priapulus</taxon>
    </lineage>
</organism>
<dbReference type="InterPro" id="IPR002110">
    <property type="entry name" value="Ankyrin_rpt"/>
</dbReference>
<evidence type="ECO:0000256" key="2">
    <source>
        <dbReference type="ARBA" id="ARBA00023043"/>
    </source>
</evidence>
<dbReference type="Pfam" id="PF12796">
    <property type="entry name" value="Ank_2"/>
    <property type="match status" value="3"/>
</dbReference>
<evidence type="ECO:0000313" key="4">
    <source>
        <dbReference type="Proteomes" id="UP000695022"/>
    </source>
</evidence>
<feature type="repeat" description="ANK" evidence="3">
    <location>
        <begin position="198"/>
        <end position="230"/>
    </location>
</feature>
<keyword evidence="1" id="KW-0677">Repeat</keyword>
<feature type="repeat" description="ANK" evidence="3">
    <location>
        <begin position="165"/>
        <end position="197"/>
    </location>
</feature>
<reference evidence="5" key="1">
    <citation type="submission" date="2025-08" db="UniProtKB">
        <authorList>
            <consortium name="RefSeq"/>
        </authorList>
    </citation>
    <scope>IDENTIFICATION</scope>
</reference>
<dbReference type="SMART" id="SM00248">
    <property type="entry name" value="ANK"/>
    <property type="match status" value="10"/>
</dbReference>
<dbReference type="PANTHER" id="PTHR24198:SF165">
    <property type="entry name" value="ANKYRIN REPEAT-CONTAINING PROTEIN-RELATED"/>
    <property type="match status" value="1"/>
</dbReference>
<dbReference type="Pfam" id="PF13637">
    <property type="entry name" value="Ank_4"/>
    <property type="match status" value="2"/>
</dbReference>